<protein>
    <submittedName>
        <fullName evidence="1">Uncharacterized protein</fullName>
    </submittedName>
</protein>
<proteinExistence type="predicted"/>
<dbReference type="Proteomes" id="UP001214576">
    <property type="component" value="Unassembled WGS sequence"/>
</dbReference>
<evidence type="ECO:0000313" key="1">
    <source>
        <dbReference type="EMBL" id="KAI4535092.1"/>
    </source>
</evidence>
<accession>A0AAD4Y5F9</accession>
<sequence>MAVFVNSAAVGHPDGQQVLQKLERSVLGSCGLCRCVRANTGLGLALSCLHGQWWHAGETQKLRRGQSRVAVDSVLRRNLAGLSPAQLLLPVPVPVTVTVMGERTHGGGLHVDPIDKST</sequence>
<gene>
    <name evidence="1" type="ORF">MG293_014318</name>
</gene>
<reference evidence="1" key="1">
    <citation type="submission" date="2022-03" db="EMBL/GenBank/DDBJ databases">
        <title>Genomic analyses of argali, domestic sheep and their hybrids provide insights into chromosomal evolution, heterosis and genetic basis of agronomic traits.</title>
        <authorList>
            <person name="Li M."/>
        </authorList>
    </citation>
    <scope>NUCLEOTIDE SEQUENCE</scope>
    <source>
        <strain evidence="1">CAU-MHL-2022a</strain>
        <tissue evidence="1">Skin</tissue>
    </source>
</reference>
<keyword evidence="2" id="KW-1185">Reference proteome</keyword>
<organism evidence="1 2">
    <name type="scientific">Ovis ammon polii</name>
    <dbReference type="NCBI Taxonomy" id="230172"/>
    <lineage>
        <taxon>Eukaryota</taxon>
        <taxon>Metazoa</taxon>
        <taxon>Chordata</taxon>
        <taxon>Craniata</taxon>
        <taxon>Vertebrata</taxon>
        <taxon>Euteleostomi</taxon>
        <taxon>Mammalia</taxon>
        <taxon>Eutheria</taxon>
        <taxon>Laurasiatheria</taxon>
        <taxon>Artiodactyla</taxon>
        <taxon>Ruminantia</taxon>
        <taxon>Pecora</taxon>
        <taxon>Bovidae</taxon>
        <taxon>Caprinae</taxon>
        <taxon>Ovis</taxon>
    </lineage>
</organism>
<evidence type="ECO:0000313" key="2">
    <source>
        <dbReference type="Proteomes" id="UP001214576"/>
    </source>
</evidence>
<comment type="caution">
    <text evidence="1">The sequence shown here is derived from an EMBL/GenBank/DDBJ whole genome shotgun (WGS) entry which is preliminary data.</text>
</comment>
<dbReference type="AlphaFoldDB" id="A0AAD4Y5F9"/>
<name>A0AAD4Y5F9_OVIAM</name>
<dbReference type="EMBL" id="JAKZEL010000018">
    <property type="protein sequence ID" value="KAI4535092.1"/>
    <property type="molecule type" value="Genomic_DNA"/>
</dbReference>